<keyword evidence="2" id="KW-0812">Transmembrane</keyword>
<dbReference type="PANTHER" id="PTHR12815:SF42">
    <property type="entry name" value="BACTERIAL SURFACE ANTIGEN (D15) DOMAIN-CONTAINING PROTEIN"/>
    <property type="match status" value="1"/>
</dbReference>
<evidence type="ECO:0000256" key="2">
    <source>
        <dbReference type="ARBA" id="ARBA00022452"/>
    </source>
</evidence>
<dbReference type="EMBL" id="QJRY01000003">
    <property type="protein sequence ID" value="PYB73998.1"/>
    <property type="molecule type" value="Genomic_DNA"/>
</dbReference>
<reference evidence="5 6" key="1">
    <citation type="submission" date="2018-06" db="EMBL/GenBank/DDBJ databases">
        <title>Rhizobium wuzhouense sp. nov., isolated from roots of Oryza officinalis.</title>
        <authorList>
            <person name="Yuan T."/>
        </authorList>
    </citation>
    <scope>NUCLEOTIDE SEQUENCE [LARGE SCALE GENOMIC DNA]</scope>
    <source>
        <strain evidence="5 6">W44</strain>
    </source>
</reference>
<name>A0ABX5NRN6_9HYPH</name>
<feature type="domain" description="POTRA" evidence="4">
    <location>
        <begin position="238"/>
        <end position="312"/>
    </location>
</feature>
<dbReference type="Pfam" id="PF01103">
    <property type="entry name" value="Omp85"/>
    <property type="match status" value="1"/>
</dbReference>
<dbReference type="PANTHER" id="PTHR12815">
    <property type="entry name" value="SORTING AND ASSEMBLY MACHINERY SAMM50 PROTEIN FAMILY MEMBER"/>
    <property type="match status" value="1"/>
</dbReference>
<dbReference type="InterPro" id="IPR034746">
    <property type="entry name" value="POTRA"/>
</dbReference>
<organism evidence="5 6">
    <name type="scientific">Rhizobium wuzhouense</name>
    <dbReference type="NCBI Taxonomy" id="1986026"/>
    <lineage>
        <taxon>Bacteria</taxon>
        <taxon>Pseudomonadati</taxon>
        <taxon>Pseudomonadota</taxon>
        <taxon>Alphaproteobacteria</taxon>
        <taxon>Hyphomicrobiales</taxon>
        <taxon>Rhizobiaceae</taxon>
        <taxon>Rhizobium/Agrobacterium group</taxon>
        <taxon>Rhizobium</taxon>
    </lineage>
</organism>
<keyword evidence="3" id="KW-0472">Membrane</keyword>
<dbReference type="PROSITE" id="PS51779">
    <property type="entry name" value="POTRA"/>
    <property type="match status" value="1"/>
</dbReference>
<dbReference type="InterPro" id="IPR010827">
    <property type="entry name" value="BamA/TamA_POTRA"/>
</dbReference>
<dbReference type="InterPro" id="IPR039910">
    <property type="entry name" value="D15-like"/>
</dbReference>
<protein>
    <recommendedName>
        <fullName evidence="4">POTRA domain-containing protein</fullName>
    </recommendedName>
</protein>
<gene>
    <name evidence="5" type="ORF">DMY87_09790</name>
</gene>
<dbReference type="Gene3D" id="2.40.160.50">
    <property type="entry name" value="membrane protein fhac: a member of the omp85/tpsb transporter family"/>
    <property type="match status" value="1"/>
</dbReference>
<comment type="subcellular location">
    <subcellularLocation>
        <location evidence="1">Membrane</location>
    </subcellularLocation>
</comment>
<proteinExistence type="predicted"/>
<evidence type="ECO:0000259" key="4">
    <source>
        <dbReference type="PROSITE" id="PS51779"/>
    </source>
</evidence>
<evidence type="ECO:0000256" key="3">
    <source>
        <dbReference type="ARBA" id="ARBA00023136"/>
    </source>
</evidence>
<keyword evidence="2" id="KW-1134">Transmembrane beta strand</keyword>
<dbReference type="RefSeq" id="WP_110791133.1">
    <property type="nucleotide sequence ID" value="NZ_QJRY01000003.1"/>
</dbReference>
<dbReference type="Gene3D" id="3.10.20.310">
    <property type="entry name" value="membrane protein fhac"/>
    <property type="match status" value="1"/>
</dbReference>
<sequence length="643" mass="68471">MRRPSGSILPKFSHAFRLGLVLTVASPLLLSAAPAGAFELFGIHLFGEKQADRDIIDPVDYTLTFDAGTDQRDLRKSLERTSLLLADEEKPVSGDLGLVIKARDDRDRLIATLYERALYGGIVKMTIDGRDIDQLPPNPTFDRSRPVPVTVSIEPGAEFTLGKVSLEGDASRLDPADFDLAPGEPAGSLVILKAAQKMADTLKAESRPLARISRRDVVADHDTKTVDVTIAVDAGPVAPLGTVSVKGARAVNADFIERYSRLRPGQKYDPEQLRKAAERLRALGVFSSVTLKEDETLADDGSLPVGIVVSEGKHRYFGFGASYSSLDGAGLEGYWGHRNLFGNAESLRIEGAVRGLGESRDVTDLSSLDYTAGITFIKPGAFFPSATLEASIKGSTLKTDFYDAATVTGKVALAYELTDADTVSAGVSLAYDSIDDAFGDDNTYLTFGVPVGYVRDTRDNRLNPTEGHYGTVTVTPSYDFFGQTAFASVEGSISAYLGLGAEDRVVLAGKLSAGALFGGGDLSDIPATRRFFAGGGGSVRGYSFQEITPYNAVGDGTGGRSYTTASVEARIGITDTIGIVPFLDVGTVADDTVPDFSDLRMGAGVGLRYMTPFGPLRLDVAMPLKRYDGGSRYGIYAGIGQSF</sequence>
<evidence type="ECO:0000313" key="6">
    <source>
        <dbReference type="Proteomes" id="UP000247536"/>
    </source>
</evidence>
<evidence type="ECO:0000313" key="5">
    <source>
        <dbReference type="EMBL" id="PYB73998.1"/>
    </source>
</evidence>
<evidence type="ECO:0000256" key="1">
    <source>
        <dbReference type="ARBA" id="ARBA00004370"/>
    </source>
</evidence>
<dbReference type="InterPro" id="IPR000184">
    <property type="entry name" value="Bac_surfAg_D15"/>
</dbReference>
<dbReference type="Proteomes" id="UP000247536">
    <property type="component" value="Unassembled WGS sequence"/>
</dbReference>
<dbReference type="Pfam" id="PF07244">
    <property type="entry name" value="POTRA"/>
    <property type="match status" value="1"/>
</dbReference>
<comment type="caution">
    <text evidence="5">The sequence shown here is derived from an EMBL/GenBank/DDBJ whole genome shotgun (WGS) entry which is preliminary data.</text>
</comment>
<keyword evidence="6" id="KW-1185">Reference proteome</keyword>
<accession>A0ABX5NRN6</accession>